<feature type="non-terminal residue" evidence="1">
    <location>
        <position position="1"/>
    </location>
</feature>
<protein>
    <submittedName>
        <fullName evidence="1">Uncharacterized protein</fullName>
    </submittedName>
</protein>
<dbReference type="PANTHER" id="PTHR38812:SF2">
    <property type="entry name" value="MU-LIKE PROPHAGE FLUMU PROTEIN GP42"/>
    <property type="match status" value="1"/>
</dbReference>
<dbReference type="PANTHER" id="PTHR38812">
    <property type="entry name" value="MU-LIKE PROPHAGE FLUMU PROTEIN GP42"/>
    <property type="match status" value="1"/>
</dbReference>
<organism evidence="1 2">
    <name type="scientific">Klebsiella pneumoniae</name>
    <dbReference type="NCBI Taxonomy" id="573"/>
    <lineage>
        <taxon>Bacteria</taxon>
        <taxon>Pseudomonadati</taxon>
        <taxon>Pseudomonadota</taxon>
        <taxon>Gammaproteobacteria</taxon>
        <taxon>Enterobacterales</taxon>
        <taxon>Enterobacteriaceae</taxon>
        <taxon>Klebsiella/Raoultella group</taxon>
        <taxon>Klebsiella</taxon>
        <taxon>Klebsiella pneumoniae complex</taxon>
    </lineage>
</organism>
<dbReference type="Proteomes" id="UP001244490">
    <property type="component" value="Unassembled WGS sequence"/>
</dbReference>
<reference evidence="1" key="1">
    <citation type="submission" date="2023-07" db="EMBL/GenBank/DDBJ databases">
        <authorList>
            <person name="Peng Z."/>
        </authorList>
    </citation>
    <scope>NUCLEOTIDE SEQUENCE</scope>
    <source>
        <strain evidence="1">KP219</strain>
    </source>
</reference>
<dbReference type="RefSeq" id="WP_305202455.1">
    <property type="nucleotide sequence ID" value="NZ_JAUUIA010000615.1"/>
</dbReference>
<evidence type="ECO:0000313" key="2">
    <source>
        <dbReference type="Proteomes" id="UP001244490"/>
    </source>
</evidence>
<dbReference type="AlphaFoldDB" id="A0AAW8AQ97"/>
<proteinExistence type="predicted"/>
<name>A0AAW8AQ97_KLEPN</name>
<dbReference type="InterPro" id="IPR053058">
    <property type="entry name" value="Mulikevirus_tape_measure"/>
</dbReference>
<comment type="caution">
    <text evidence="1">The sequence shown here is derived from an EMBL/GenBank/DDBJ whole genome shotgun (WGS) entry which is preliminary data.</text>
</comment>
<evidence type="ECO:0000313" key="1">
    <source>
        <dbReference type="EMBL" id="MDP0971335.1"/>
    </source>
</evidence>
<sequence length="88" mass="9947">SKATVSFDQSLRDVTKSLTDLANATPNEFISQEMVDQAKKRLADLRNATPEYREMFNRRNVEQMISAWAPESDSIISAGLMQSHEEKA</sequence>
<accession>A0AAW8AQ97</accession>
<dbReference type="EMBL" id="JAUUIA010000615">
    <property type="protein sequence ID" value="MDP0971335.1"/>
    <property type="molecule type" value="Genomic_DNA"/>
</dbReference>
<gene>
    <name evidence="1" type="ORF">Q6294_30810</name>
</gene>
<feature type="non-terminal residue" evidence="1">
    <location>
        <position position="88"/>
    </location>
</feature>